<gene>
    <name evidence="7" type="ORF">FAK_11730</name>
</gene>
<dbReference type="GO" id="GO:0015807">
    <property type="term" value="P:L-amino acid transport"/>
    <property type="evidence" value="ECO:0007669"/>
    <property type="project" value="TreeGrafter"/>
</dbReference>
<dbReference type="PROSITE" id="PS50893">
    <property type="entry name" value="ABC_TRANSPORTER_2"/>
    <property type="match status" value="1"/>
</dbReference>
<evidence type="ECO:0000256" key="4">
    <source>
        <dbReference type="ARBA" id="ARBA00022840"/>
    </source>
</evidence>
<protein>
    <submittedName>
        <fullName evidence="7">ABC transporter ATP-binding protein</fullName>
    </submittedName>
</protein>
<evidence type="ECO:0000313" key="8">
    <source>
        <dbReference type="Proteomes" id="UP001366166"/>
    </source>
</evidence>
<keyword evidence="5" id="KW-0029">Amino-acid transport</keyword>
<proteinExistence type="inferred from homology"/>
<name>A0AAU9EC62_9BACT</name>
<dbReference type="Pfam" id="PF00005">
    <property type="entry name" value="ABC_tran"/>
    <property type="match status" value="1"/>
</dbReference>
<evidence type="ECO:0000256" key="3">
    <source>
        <dbReference type="ARBA" id="ARBA00022741"/>
    </source>
</evidence>
<dbReference type="AlphaFoldDB" id="A0AAU9EC62"/>
<dbReference type="InterPro" id="IPR003439">
    <property type="entry name" value="ABC_transporter-like_ATP-bd"/>
</dbReference>
<dbReference type="RefSeq" id="WP_338605834.1">
    <property type="nucleotide sequence ID" value="NZ_AP028679.1"/>
</dbReference>
<dbReference type="SUPFAM" id="SSF52540">
    <property type="entry name" value="P-loop containing nucleoside triphosphate hydrolases"/>
    <property type="match status" value="1"/>
</dbReference>
<accession>A0AAU9EC62</accession>
<dbReference type="Proteomes" id="UP001366166">
    <property type="component" value="Chromosome"/>
</dbReference>
<dbReference type="PANTHER" id="PTHR43820:SF4">
    <property type="entry name" value="HIGH-AFFINITY BRANCHED-CHAIN AMINO ACID TRANSPORT ATP-BINDING PROTEIN LIVF"/>
    <property type="match status" value="1"/>
</dbReference>
<dbReference type="CDD" id="cd03224">
    <property type="entry name" value="ABC_TM1139_LivF_branched"/>
    <property type="match status" value="1"/>
</dbReference>
<sequence>MLNIENLKVAYGKAVALHDVSLRVEEGELVTLLGSNGAGKSTLLKTISGINRAMAGKIMWQGQEIQNQPSHLIVNHGIIQVPEGRAVFPDLTVAENLRMGAFTRRDERGVAKDLKEVFDLFARLKERRTQLAGTLSGGEAQMLAIARGLLSEPKLLMLDEPSLGLAPVVREAIYHVIQQIYKEKGITILLVEQNARWALKVATRAYILENGHVTMEDTGAALAANPDVQRAYLGH</sequence>
<dbReference type="GO" id="GO:0015658">
    <property type="term" value="F:branched-chain amino acid transmembrane transporter activity"/>
    <property type="evidence" value="ECO:0007669"/>
    <property type="project" value="InterPro"/>
</dbReference>
<organism evidence="7 8">
    <name type="scientific">Desulfoferula mesophila</name>
    <dbReference type="NCBI Taxonomy" id="3058419"/>
    <lineage>
        <taxon>Bacteria</taxon>
        <taxon>Pseudomonadati</taxon>
        <taxon>Thermodesulfobacteriota</taxon>
        <taxon>Desulfarculia</taxon>
        <taxon>Desulfarculales</taxon>
        <taxon>Desulfarculaceae</taxon>
        <taxon>Desulfoferula</taxon>
    </lineage>
</organism>
<dbReference type="Gene3D" id="3.40.50.300">
    <property type="entry name" value="P-loop containing nucleotide triphosphate hydrolases"/>
    <property type="match status" value="1"/>
</dbReference>
<dbReference type="InterPro" id="IPR003593">
    <property type="entry name" value="AAA+_ATPase"/>
</dbReference>
<dbReference type="InterPro" id="IPR017871">
    <property type="entry name" value="ABC_transporter-like_CS"/>
</dbReference>
<keyword evidence="4 7" id="KW-0067">ATP-binding</keyword>
<evidence type="ECO:0000313" key="7">
    <source>
        <dbReference type="EMBL" id="BEQ14107.1"/>
    </source>
</evidence>
<dbReference type="GO" id="GO:0016887">
    <property type="term" value="F:ATP hydrolysis activity"/>
    <property type="evidence" value="ECO:0007669"/>
    <property type="project" value="InterPro"/>
</dbReference>
<dbReference type="InterPro" id="IPR030660">
    <property type="entry name" value="ABC_branched_ATPase_LivF/BraG"/>
</dbReference>
<dbReference type="InterPro" id="IPR052156">
    <property type="entry name" value="BCAA_Transport_ATP-bd_LivF"/>
</dbReference>
<dbReference type="EMBL" id="AP028679">
    <property type="protein sequence ID" value="BEQ14107.1"/>
    <property type="molecule type" value="Genomic_DNA"/>
</dbReference>
<dbReference type="PIRSF" id="PIRSF039137">
    <property type="entry name" value="ABC_branched_ATPase"/>
    <property type="match status" value="1"/>
</dbReference>
<evidence type="ECO:0000259" key="6">
    <source>
        <dbReference type="PROSITE" id="PS50893"/>
    </source>
</evidence>
<dbReference type="PANTHER" id="PTHR43820">
    <property type="entry name" value="HIGH-AFFINITY BRANCHED-CHAIN AMINO ACID TRANSPORT ATP-BINDING PROTEIN LIVF"/>
    <property type="match status" value="1"/>
</dbReference>
<comment type="similarity">
    <text evidence="1">Belongs to the ABC transporter superfamily.</text>
</comment>
<reference evidence="8" key="1">
    <citation type="journal article" date="2023" name="Arch. Microbiol.">
        <title>Desulfoferula mesophilus gen. nov. sp. nov., a mesophilic sulfate-reducing bacterium isolated from a brackish lake sediment.</title>
        <authorList>
            <person name="Watanabe T."/>
            <person name="Yabe T."/>
            <person name="Tsuji J.M."/>
            <person name="Fukui M."/>
        </authorList>
    </citation>
    <scope>NUCLEOTIDE SEQUENCE [LARGE SCALE GENOMIC DNA]</scope>
    <source>
        <strain evidence="8">12FAK</strain>
    </source>
</reference>
<dbReference type="GO" id="GO:0005524">
    <property type="term" value="F:ATP binding"/>
    <property type="evidence" value="ECO:0007669"/>
    <property type="project" value="UniProtKB-KW"/>
</dbReference>
<dbReference type="SMART" id="SM00382">
    <property type="entry name" value="AAA"/>
    <property type="match status" value="1"/>
</dbReference>
<evidence type="ECO:0000256" key="1">
    <source>
        <dbReference type="ARBA" id="ARBA00005417"/>
    </source>
</evidence>
<dbReference type="KEGG" id="dmp:FAK_11730"/>
<keyword evidence="3" id="KW-0547">Nucleotide-binding</keyword>
<keyword evidence="8" id="KW-1185">Reference proteome</keyword>
<evidence type="ECO:0000256" key="5">
    <source>
        <dbReference type="ARBA" id="ARBA00022970"/>
    </source>
</evidence>
<evidence type="ECO:0000256" key="2">
    <source>
        <dbReference type="ARBA" id="ARBA00022448"/>
    </source>
</evidence>
<dbReference type="PROSITE" id="PS00211">
    <property type="entry name" value="ABC_TRANSPORTER_1"/>
    <property type="match status" value="1"/>
</dbReference>
<dbReference type="InterPro" id="IPR027417">
    <property type="entry name" value="P-loop_NTPase"/>
</dbReference>
<keyword evidence="2" id="KW-0813">Transport</keyword>
<feature type="domain" description="ABC transporter" evidence="6">
    <location>
        <begin position="2"/>
        <end position="235"/>
    </location>
</feature>